<evidence type="ECO:0000313" key="5">
    <source>
        <dbReference type="Proteomes" id="UP000054324"/>
    </source>
</evidence>
<dbReference type="CTD" id="20323459"/>
<dbReference type="InterPro" id="IPR004217">
    <property type="entry name" value="Tim10-like"/>
</dbReference>
<keyword evidence="1" id="KW-0811">Translocation</keyword>
<dbReference type="AlphaFoldDB" id="A0A074Z6I4"/>
<organism evidence="4 5">
    <name type="scientific">Opisthorchis viverrini</name>
    <name type="common">Southeast Asian liver fluke</name>
    <dbReference type="NCBI Taxonomy" id="6198"/>
    <lineage>
        <taxon>Eukaryota</taxon>
        <taxon>Metazoa</taxon>
        <taxon>Spiralia</taxon>
        <taxon>Lophotrochozoa</taxon>
        <taxon>Platyhelminthes</taxon>
        <taxon>Trematoda</taxon>
        <taxon>Digenea</taxon>
        <taxon>Opisthorchiida</taxon>
        <taxon>Opisthorchiata</taxon>
        <taxon>Opisthorchiidae</taxon>
        <taxon>Opisthorchis</taxon>
    </lineage>
</organism>
<keyword evidence="1" id="KW-0813">Transport</keyword>
<dbReference type="GO" id="GO:0005743">
    <property type="term" value="C:mitochondrial inner membrane"/>
    <property type="evidence" value="ECO:0007669"/>
    <property type="project" value="UniProtKB-SubCell"/>
</dbReference>
<reference evidence="4 5" key="1">
    <citation type="submission" date="2013-11" db="EMBL/GenBank/DDBJ databases">
        <title>Opisthorchis viverrini - life in the bile duct.</title>
        <authorList>
            <person name="Young N.D."/>
            <person name="Nagarajan N."/>
            <person name="Lin S.J."/>
            <person name="Korhonen P.K."/>
            <person name="Jex A.R."/>
            <person name="Hall R.S."/>
            <person name="Safavi-Hemami H."/>
            <person name="Kaewkong W."/>
            <person name="Bertrand D."/>
            <person name="Gao S."/>
            <person name="Seet Q."/>
            <person name="Wongkham S."/>
            <person name="Teh B.T."/>
            <person name="Wongkham C."/>
            <person name="Intapan P.M."/>
            <person name="Maleewong W."/>
            <person name="Yang X."/>
            <person name="Hu M."/>
            <person name="Wang Z."/>
            <person name="Hofmann A."/>
            <person name="Sternberg P.W."/>
            <person name="Tan P."/>
            <person name="Wang J."/>
            <person name="Gasser R.B."/>
        </authorList>
    </citation>
    <scope>NUCLEOTIDE SEQUENCE [LARGE SCALE GENOMIC DNA]</scope>
</reference>
<comment type="subunit">
    <text evidence="1">Heterohexamer.</text>
</comment>
<dbReference type="RefSeq" id="XP_009173578.1">
    <property type="nucleotide sequence ID" value="XM_009175314.1"/>
</dbReference>
<accession>A0A074Z6I4</accession>
<keyword evidence="1" id="KW-1015">Disulfide bond</keyword>
<evidence type="ECO:0000256" key="1">
    <source>
        <dbReference type="RuleBase" id="RU367043"/>
    </source>
</evidence>
<sequence>MLHRFARVPFRSEEATEQQKTTGEAWAKASICYDSAFSPSTSKPDAIDAELQTFVQMLQQRAGFQSKISHLTSICWDKCVSGYPAAKMDGKKEICLQNCVDRYMDVSVLLRTRFQDMLSKLQPQ</sequence>
<dbReference type="Pfam" id="PF02953">
    <property type="entry name" value="zf-Tim10_DDP"/>
    <property type="match status" value="1"/>
</dbReference>
<name>A0A074Z6I4_OPIVI</name>
<keyword evidence="1" id="KW-0143">Chaperone</keyword>
<dbReference type="STRING" id="6198.A0A074Z6I4"/>
<keyword evidence="5" id="KW-1185">Reference proteome</keyword>
<evidence type="ECO:0000256" key="2">
    <source>
        <dbReference type="SAM" id="MobiDB-lite"/>
    </source>
</evidence>
<dbReference type="KEGG" id="ovi:T265_09286"/>
<dbReference type="InterPro" id="IPR035427">
    <property type="entry name" value="Tim10-like_dom_sf"/>
</dbReference>
<dbReference type="EMBL" id="KL596886">
    <property type="protein sequence ID" value="KER22663.1"/>
    <property type="molecule type" value="Genomic_DNA"/>
</dbReference>
<comment type="function">
    <text evidence="1">Mitochondrial intermembrane chaperone that participates in the import and insertion of some multi-pass transmembrane proteins into the mitochondrial inner membrane. Also required for the transfer of beta-barrel precursors from the TOM complex to the sorting and assembly machinery (SAM complex) of the outer membrane. Acts as a chaperone-like protein that protects the hydrophobic precursors from aggregation and guide them through the mitochondrial intermembrane space.</text>
</comment>
<dbReference type="Proteomes" id="UP000054324">
    <property type="component" value="Unassembled WGS sequence"/>
</dbReference>
<dbReference type="SUPFAM" id="SSF144122">
    <property type="entry name" value="Tim10-like"/>
    <property type="match status" value="1"/>
</dbReference>
<dbReference type="OrthoDB" id="344165at2759"/>
<comment type="domain">
    <text evidence="1">The twin CX3C motif contains 4 conserved Cys residues that form 2 disulfide bonds in the mitochondrial intermembrane space.</text>
</comment>
<feature type="domain" description="Tim10-like" evidence="3">
    <location>
        <begin position="54"/>
        <end position="115"/>
    </location>
</feature>
<protein>
    <recommendedName>
        <fullName evidence="1">Mitochondrial import inner membrane translocase subunit</fullName>
    </recommendedName>
</protein>
<gene>
    <name evidence="4" type="ORF">T265_09286</name>
</gene>
<keyword evidence="1" id="KW-0653">Protein transport</keyword>
<keyword evidence="1" id="KW-0999">Mitochondrion inner membrane</keyword>
<comment type="subcellular location">
    <subcellularLocation>
        <location evidence="1">Mitochondrion inner membrane</location>
        <topology evidence="1">Peripheral membrane protein</topology>
        <orientation evidence="1">Intermembrane side</orientation>
    </subcellularLocation>
</comment>
<dbReference type="GO" id="GO:0015031">
    <property type="term" value="P:protein transport"/>
    <property type="evidence" value="ECO:0007669"/>
    <property type="project" value="UniProtKB-KW"/>
</dbReference>
<keyword evidence="1" id="KW-0496">Mitochondrion</keyword>
<keyword evidence="1" id="KW-0472">Membrane</keyword>
<feature type="region of interest" description="Disordered" evidence="2">
    <location>
        <begin position="1"/>
        <end position="22"/>
    </location>
</feature>
<evidence type="ECO:0000313" key="4">
    <source>
        <dbReference type="EMBL" id="KER22663.1"/>
    </source>
</evidence>
<evidence type="ECO:0000259" key="3">
    <source>
        <dbReference type="Pfam" id="PF02953"/>
    </source>
</evidence>
<dbReference type="Gene3D" id="1.10.287.810">
    <property type="entry name" value="Mitochondrial import inner membrane translocase subunit tim13 like domains"/>
    <property type="match status" value="1"/>
</dbReference>
<proteinExistence type="inferred from homology"/>
<comment type="similarity">
    <text evidence="1">Belongs to the small Tim family.</text>
</comment>
<dbReference type="GeneID" id="20323459"/>